<sequence>MSSNHTIESNTIGNDARIHQGNVIHNYASAPREPSVMIPFHRNEELIHRRDIISELDRILPLSDEYSAAALYGLGGSG</sequence>
<protein>
    <submittedName>
        <fullName evidence="1">Uncharacterized protein</fullName>
    </submittedName>
</protein>
<accession>A0A2K0URT9</accession>
<evidence type="ECO:0000313" key="2">
    <source>
        <dbReference type="Proteomes" id="UP000236290"/>
    </source>
</evidence>
<proteinExistence type="predicted"/>
<gene>
    <name evidence="1" type="ORF">THARTR1_00518</name>
</gene>
<dbReference type="OrthoDB" id="5086743at2759"/>
<dbReference type="EMBL" id="MTYI01000004">
    <property type="protein sequence ID" value="PNP60494.1"/>
    <property type="molecule type" value="Genomic_DNA"/>
</dbReference>
<comment type="caution">
    <text evidence="1">The sequence shown here is derived from an EMBL/GenBank/DDBJ whole genome shotgun (WGS) entry which is preliminary data.</text>
</comment>
<organism evidence="1 2">
    <name type="scientific">Trichoderma harzianum</name>
    <name type="common">Hypocrea lixii</name>
    <dbReference type="NCBI Taxonomy" id="5544"/>
    <lineage>
        <taxon>Eukaryota</taxon>
        <taxon>Fungi</taxon>
        <taxon>Dikarya</taxon>
        <taxon>Ascomycota</taxon>
        <taxon>Pezizomycotina</taxon>
        <taxon>Sordariomycetes</taxon>
        <taxon>Hypocreomycetidae</taxon>
        <taxon>Hypocreales</taxon>
        <taxon>Hypocreaceae</taxon>
        <taxon>Trichoderma</taxon>
    </lineage>
</organism>
<dbReference type="Proteomes" id="UP000236290">
    <property type="component" value="Unassembled WGS sequence"/>
</dbReference>
<evidence type="ECO:0000313" key="1">
    <source>
        <dbReference type="EMBL" id="PNP60494.1"/>
    </source>
</evidence>
<name>A0A2K0URT9_TRIHA</name>
<dbReference type="AlphaFoldDB" id="A0A2K0URT9"/>
<reference evidence="1 2" key="1">
    <citation type="submission" date="2017-02" db="EMBL/GenBank/DDBJ databases">
        <title>Genomes of Trichoderma spp. with biocontrol activity.</title>
        <authorList>
            <person name="Gardiner D."/>
            <person name="Kazan K."/>
            <person name="Vos C."/>
            <person name="Harvey P."/>
        </authorList>
    </citation>
    <scope>NUCLEOTIDE SEQUENCE [LARGE SCALE GENOMIC DNA]</scope>
    <source>
        <strain evidence="1 2">Tr1</strain>
    </source>
</reference>